<sequence length="225" mass="22978">MVLLLVLPACSDDRDRGGADHVLAGGAAEDRDEATFVMASGADVVRVRAADLGGDLYRVATPDDAKVVPKVHLDQDTITTTVADAPGSGPAVVTAELSARVRWRIRLEGGAKEEVVDLTEGKATAVEIVAGTSLAEVRLPPPEGRVQVSLAGGASDLKVHLAGSYPAQVRVGGGAGTVTVDDDHRTGVAAGTVLTSGDWTGSGDRYEIELSAGVSRLSVSRTATG</sequence>
<reference evidence="1 2" key="1">
    <citation type="submission" date="2022-06" db="EMBL/GenBank/DDBJ databases">
        <title>Actinoplanes abujensis sp. nov., isolated from Nigerian arid soil.</title>
        <authorList>
            <person name="Ding P."/>
        </authorList>
    </citation>
    <scope>NUCLEOTIDE SEQUENCE [LARGE SCALE GENOMIC DNA]</scope>
    <source>
        <strain evidence="2">TRM88002</strain>
    </source>
</reference>
<comment type="caution">
    <text evidence="1">The sequence shown here is derived from an EMBL/GenBank/DDBJ whole genome shotgun (WGS) entry which is preliminary data.</text>
</comment>
<protein>
    <recommendedName>
        <fullName evidence="3">Adhesin domain-containing protein</fullName>
    </recommendedName>
</protein>
<dbReference type="Proteomes" id="UP001523216">
    <property type="component" value="Unassembled WGS sequence"/>
</dbReference>
<dbReference type="EMBL" id="JAMQOL010000066">
    <property type="protein sequence ID" value="MCM4083830.1"/>
    <property type="molecule type" value="Genomic_DNA"/>
</dbReference>
<evidence type="ECO:0000313" key="1">
    <source>
        <dbReference type="EMBL" id="MCM4083830.1"/>
    </source>
</evidence>
<accession>A0ABT0YCN9</accession>
<evidence type="ECO:0000313" key="2">
    <source>
        <dbReference type="Proteomes" id="UP001523216"/>
    </source>
</evidence>
<dbReference type="RefSeq" id="WP_251803598.1">
    <property type="nucleotide sequence ID" value="NZ_JAMQOL010000066.1"/>
</dbReference>
<evidence type="ECO:0008006" key="3">
    <source>
        <dbReference type="Google" id="ProtNLM"/>
    </source>
</evidence>
<organism evidence="1 2">
    <name type="scientific">Paractinoplanes hotanensis</name>
    <dbReference type="NCBI Taxonomy" id="2906497"/>
    <lineage>
        <taxon>Bacteria</taxon>
        <taxon>Bacillati</taxon>
        <taxon>Actinomycetota</taxon>
        <taxon>Actinomycetes</taxon>
        <taxon>Micromonosporales</taxon>
        <taxon>Micromonosporaceae</taxon>
        <taxon>Paractinoplanes</taxon>
    </lineage>
</organism>
<keyword evidence="2" id="KW-1185">Reference proteome</keyword>
<name>A0ABT0YCN9_9ACTN</name>
<gene>
    <name evidence="1" type="ORF">LXN57_40410</name>
</gene>
<proteinExistence type="predicted"/>